<comment type="caution">
    <text evidence="2">The sequence shown here is derived from an EMBL/GenBank/DDBJ whole genome shotgun (WGS) entry which is preliminary data.</text>
</comment>
<evidence type="ECO:0000313" key="3">
    <source>
        <dbReference type="Proteomes" id="UP000438429"/>
    </source>
</evidence>
<proteinExistence type="predicted"/>
<protein>
    <submittedName>
        <fullName evidence="2">Uncharacterized protein</fullName>
    </submittedName>
</protein>
<sequence length="333" mass="37097">MALNIKLYGRINMTCSHTQSTAIGIAASTAGGRKGFVILNAAQRNADAPQSSAESEKSTQEVESGCTERTGVGALSVVISGTASVTKEFTRTICSTLKDNNVVISLLVDVFCKYKTSQSFFHLPRIPAIRHKMHNHNATKAELLCTLLPICGGRSPCWELEFQKLLRIDVFRRRVKLTSGHFCSCRTLQPYPMRRFKCEEMNGFGAFKRFRVRTEDKTMREQREEERSFFGLPASAPFVSKPPPKRFPSNIAGTDVSLTRPHPVISAADSRTESEARHRLIWRKSPSVQIQFVSRAKESFTFLLYVPRCGKLNVTVGGRGRPSQSNCCCHSAS</sequence>
<gene>
    <name evidence="2" type="ORF">F2P81_013167</name>
</gene>
<name>A0A6A4SRW2_SCOMX</name>
<evidence type="ECO:0000256" key="1">
    <source>
        <dbReference type="SAM" id="MobiDB-lite"/>
    </source>
</evidence>
<dbReference type="Proteomes" id="UP000438429">
    <property type="component" value="Unassembled WGS sequence"/>
</dbReference>
<organism evidence="2 3">
    <name type="scientific">Scophthalmus maximus</name>
    <name type="common">Turbot</name>
    <name type="synonym">Psetta maxima</name>
    <dbReference type="NCBI Taxonomy" id="52904"/>
    <lineage>
        <taxon>Eukaryota</taxon>
        <taxon>Metazoa</taxon>
        <taxon>Chordata</taxon>
        <taxon>Craniata</taxon>
        <taxon>Vertebrata</taxon>
        <taxon>Euteleostomi</taxon>
        <taxon>Actinopterygii</taxon>
        <taxon>Neopterygii</taxon>
        <taxon>Teleostei</taxon>
        <taxon>Neoteleostei</taxon>
        <taxon>Acanthomorphata</taxon>
        <taxon>Carangaria</taxon>
        <taxon>Pleuronectiformes</taxon>
        <taxon>Pleuronectoidei</taxon>
        <taxon>Scophthalmidae</taxon>
        <taxon>Scophthalmus</taxon>
    </lineage>
</organism>
<feature type="region of interest" description="Disordered" evidence="1">
    <location>
        <begin position="47"/>
        <end position="66"/>
    </location>
</feature>
<evidence type="ECO:0000313" key="2">
    <source>
        <dbReference type="EMBL" id="KAF0035409.1"/>
    </source>
</evidence>
<dbReference type="AlphaFoldDB" id="A0A6A4SRW2"/>
<reference evidence="2 3" key="1">
    <citation type="submission" date="2019-06" db="EMBL/GenBank/DDBJ databases">
        <title>Draft genomes of female and male turbot (Scophthalmus maximus).</title>
        <authorList>
            <person name="Xu H."/>
            <person name="Xu X.-W."/>
            <person name="Shao C."/>
            <person name="Chen S."/>
        </authorList>
    </citation>
    <scope>NUCLEOTIDE SEQUENCE [LARGE SCALE GENOMIC DNA]</scope>
    <source>
        <strain evidence="2">Ysfricsl-2016a</strain>
        <tissue evidence="2">Blood</tissue>
    </source>
</reference>
<accession>A0A6A4SRW2</accession>
<dbReference type="EMBL" id="VEVO01000011">
    <property type="protein sequence ID" value="KAF0035409.1"/>
    <property type="molecule type" value="Genomic_DNA"/>
</dbReference>